<reference evidence="1 2" key="1">
    <citation type="submission" date="2024-09" db="EMBL/GenBank/DDBJ databases">
        <authorList>
            <person name="Sun Q."/>
            <person name="Mori K."/>
        </authorList>
    </citation>
    <scope>NUCLEOTIDE SEQUENCE [LARGE SCALE GENOMIC DNA]</scope>
    <source>
        <strain evidence="1 2">JCM 3028</strain>
    </source>
</reference>
<name>A0ABV5TGX7_9ACTN</name>
<dbReference type="EMBL" id="JBHMBS010000008">
    <property type="protein sequence ID" value="MFB9677536.1"/>
    <property type="molecule type" value="Genomic_DNA"/>
</dbReference>
<dbReference type="Proteomes" id="UP001589610">
    <property type="component" value="Unassembled WGS sequence"/>
</dbReference>
<evidence type="ECO:0000313" key="2">
    <source>
        <dbReference type="Proteomes" id="UP001589610"/>
    </source>
</evidence>
<accession>A0ABV5TGX7</accession>
<evidence type="ECO:0000313" key="1">
    <source>
        <dbReference type="EMBL" id="MFB9677536.1"/>
    </source>
</evidence>
<proteinExistence type="predicted"/>
<protein>
    <submittedName>
        <fullName evidence="1">Uncharacterized protein</fullName>
    </submittedName>
</protein>
<comment type="caution">
    <text evidence="1">The sequence shown here is derived from an EMBL/GenBank/DDBJ whole genome shotgun (WGS) entry which is preliminary data.</text>
</comment>
<dbReference type="RefSeq" id="WP_344748838.1">
    <property type="nucleotide sequence ID" value="NZ_BAAAWW010000171.1"/>
</dbReference>
<sequence>MTIFRTTAQDVLDLFNVTSPAEAVLNRWLHDPSKKDNVVPHVLAHQTSTVYQISPEDVERVCASTHHALGEVKRAVAESVKQIVDWHPDFAFTHTFHYALESIQTLPTWQQFYEFVHDDPQGNAMLWRPAQRVVAHVSGMPSGPSRATAKDSMRWRVGNAYYSFLREIYVVAHLRAADLDVRIHPLADALFRVDFWCGRTACSLLVKNAKFHKDGQGRKMPTSELLAGATPTFRFHKIQLERASKFGVVHLPSPERIRAAARELRITLS</sequence>
<gene>
    <name evidence="1" type="ORF">ACFFRH_18815</name>
</gene>
<organism evidence="1 2">
    <name type="scientific">Streptosporangium vulgare</name>
    <dbReference type="NCBI Taxonomy" id="46190"/>
    <lineage>
        <taxon>Bacteria</taxon>
        <taxon>Bacillati</taxon>
        <taxon>Actinomycetota</taxon>
        <taxon>Actinomycetes</taxon>
        <taxon>Streptosporangiales</taxon>
        <taxon>Streptosporangiaceae</taxon>
        <taxon>Streptosporangium</taxon>
    </lineage>
</organism>
<keyword evidence="2" id="KW-1185">Reference proteome</keyword>